<dbReference type="Gene3D" id="3.30.1070.10">
    <property type="entry name" value="Cell division topological specificity factor MinE"/>
    <property type="match status" value="1"/>
</dbReference>
<reference evidence="5 6" key="1">
    <citation type="submission" date="2020-02" db="EMBL/GenBank/DDBJ databases">
        <authorList>
            <person name="Ma Q."/>
            <person name="Huang Y."/>
            <person name="Song X."/>
            <person name="Pei D."/>
        </authorList>
    </citation>
    <scope>NUCLEOTIDE SEQUENCE [LARGE SCALE GENOMIC DNA]</scope>
    <source>
        <strain evidence="5">Sxm20200214</strain>
        <tissue evidence="5">Leaf</tissue>
    </source>
</reference>
<keyword evidence="2 4" id="KW-0853">WD repeat</keyword>
<dbReference type="PROSITE" id="PS50082">
    <property type="entry name" value="WD_REPEATS_2"/>
    <property type="match status" value="1"/>
</dbReference>
<dbReference type="PANTHER" id="PTHR10971">
    <property type="entry name" value="MRNA EXPORT FACTOR AND BUB3"/>
    <property type="match status" value="1"/>
</dbReference>
<evidence type="ECO:0000256" key="3">
    <source>
        <dbReference type="ARBA" id="ARBA00022737"/>
    </source>
</evidence>
<gene>
    <name evidence="5" type="ORF">Bca52824_052549</name>
</gene>
<sequence>MDVNLQVDFISSVAHSLETQKCPGVSISRQSRRGEAKVLARNTTGDDELSPSPVQQEVETFLLNAINMSFFDRLNIAWKIIFPSHASRRSSNARIAKQRLKMILFSDRCAVSDEAKRKIVNNIVHALSDFVEIESEEKVQLNVSTDGDLGTIYSVTVPVRRVKPEYQDGDEAGSITNVEYKDTLDGSVDVRFLSYHASSSSSSRQPSRHRHGSCDNFPASESYRHIIIFHSSHLSERLNKFRSTLSLLDTRIIIVNLSCHVHRTLNQPRLEYDLLKQHNSCIFCTVTFVLAKLRNTFASRVSRDMSGARLEFQNPIEDAISKLKFSPESNNLLIASWDSYLRLYNVESSSLILQLYSRAALLDCCFENESTSYTSGSDGFIQRYDLNAGTVDRIGGHDDIATSVLYSHEKGAVISTGLDKKIKFWDTRLGQSLVLSTDAGAPVRCITVNGNSLVVCVAASMHIYDLRSLDRPFQSYESQVEVPIRCVTSVPFSTAGYAVGSVDGQVALDFPNTACSSEMKYTFRCHPKSMKGRLHGACINSIEFTPGGSGTFVTGDNEGYVISWNAKSRRRLFELPKYSNSVASLAFNHTGELLAVASSHTYQEANEKEEPPQVFIHTF</sequence>
<keyword evidence="6" id="KW-1185">Reference proteome</keyword>
<dbReference type="FunFam" id="3.30.1070.10:FF:000002">
    <property type="entry name" value="Cell division topological specificity factor-like, chloroplastic"/>
    <property type="match status" value="1"/>
</dbReference>
<evidence type="ECO:0000256" key="4">
    <source>
        <dbReference type="PROSITE-ProRule" id="PRU00221"/>
    </source>
</evidence>
<evidence type="ECO:0000313" key="5">
    <source>
        <dbReference type="EMBL" id="KAG2281329.1"/>
    </source>
</evidence>
<dbReference type="Gene3D" id="2.130.10.10">
    <property type="entry name" value="YVTN repeat-like/Quinoprotein amine dehydrogenase"/>
    <property type="match status" value="1"/>
</dbReference>
<dbReference type="SUPFAM" id="SSF50978">
    <property type="entry name" value="WD40 repeat-like"/>
    <property type="match status" value="1"/>
</dbReference>
<dbReference type="PROSITE" id="PS50294">
    <property type="entry name" value="WD_REPEATS_REGION"/>
    <property type="match status" value="1"/>
</dbReference>
<dbReference type="Pfam" id="PF03776">
    <property type="entry name" value="MinE"/>
    <property type="match status" value="1"/>
</dbReference>
<dbReference type="EMBL" id="JAAMPC010000011">
    <property type="protein sequence ID" value="KAG2281329.1"/>
    <property type="molecule type" value="Genomic_DNA"/>
</dbReference>
<comment type="similarity">
    <text evidence="1">Belongs to the MinE family.</text>
</comment>
<dbReference type="InterPro" id="IPR001680">
    <property type="entry name" value="WD40_rpt"/>
</dbReference>
<dbReference type="PROSITE" id="PS00678">
    <property type="entry name" value="WD_REPEATS_1"/>
    <property type="match status" value="1"/>
</dbReference>
<evidence type="ECO:0000256" key="1">
    <source>
        <dbReference type="ARBA" id="ARBA00008168"/>
    </source>
</evidence>
<dbReference type="InterPro" id="IPR015943">
    <property type="entry name" value="WD40/YVTN_repeat-like_dom_sf"/>
</dbReference>
<dbReference type="InterPro" id="IPR019775">
    <property type="entry name" value="WD40_repeat_CS"/>
</dbReference>
<dbReference type="Proteomes" id="UP000886595">
    <property type="component" value="Unassembled WGS sequence"/>
</dbReference>
<name>A0A8X7R2J9_BRACI</name>
<dbReference type="OrthoDB" id="10262475at2759"/>
<evidence type="ECO:0000313" key="6">
    <source>
        <dbReference type="Proteomes" id="UP000886595"/>
    </source>
</evidence>
<accession>A0A8X7R2J9</accession>
<feature type="repeat" description="WD" evidence="4">
    <location>
        <begin position="394"/>
        <end position="435"/>
    </location>
</feature>
<protein>
    <submittedName>
        <fullName evidence="5">Uncharacterized protein</fullName>
    </submittedName>
</protein>
<dbReference type="InterPro" id="IPR036707">
    <property type="entry name" value="MinE_sf"/>
</dbReference>
<comment type="caution">
    <text evidence="5">The sequence shown here is derived from an EMBL/GenBank/DDBJ whole genome shotgun (WGS) entry which is preliminary data.</text>
</comment>
<evidence type="ECO:0000256" key="2">
    <source>
        <dbReference type="ARBA" id="ARBA00022574"/>
    </source>
</evidence>
<dbReference type="InterPro" id="IPR005527">
    <property type="entry name" value="MinE"/>
</dbReference>
<dbReference type="InterPro" id="IPR036322">
    <property type="entry name" value="WD40_repeat_dom_sf"/>
</dbReference>
<dbReference type="GO" id="GO:0051301">
    <property type="term" value="P:cell division"/>
    <property type="evidence" value="ECO:0007669"/>
    <property type="project" value="InterPro"/>
</dbReference>
<dbReference type="AlphaFoldDB" id="A0A8X7R2J9"/>
<dbReference type="FunFam" id="2.130.10.10:FF:001244">
    <property type="entry name" value="Mitotic checkpoint protein BUB3.3"/>
    <property type="match status" value="1"/>
</dbReference>
<keyword evidence="3" id="KW-0677">Repeat</keyword>
<organism evidence="5 6">
    <name type="scientific">Brassica carinata</name>
    <name type="common">Ethiopian mustard</name>
    <name type="synonym">Abyssinian cabbage</name>
    <dbReference type="NCBI Taxonomy" id="52824"/>
    <lineage>
        <taxon>Eukaryota</taxon>
        <taxon>Viridiplantae</taxon>
        <taxon>Streptophyta</taxon>
        <taxon>Embryophyta</taxon>
        <taxon>Tracheophyta</taxon>
        <taxon>Spermatophyta</taxon>
        <taxon>Magnoliopsida</taxon>
        <taxon>eudicotyledons</taxon>
        <taxon>Gunneridae</taxon>
        <taxon>Pentapetalae</taxon>
        <taxon>rosids</taxon>
        <taxon>malvids</taxon>
        <taxon>Brassicales</taxon>
        <taxon>Brassicaceae</taxon>
        <taxon>Brassiceae</taxon>
        <taxon>Brassica</taxon>
    </lineage>
</organism>
<proteinExistence type="inferred from homology"/>
<dbReference type="Pfam" id="PF00400">
    <property type="entry name" value="WD40"/>
    <property type="match status" value="2"/>
</dbReference>
<dbReference type="SMART" id="SM00320">
    <property type="entry name" value="WD40"/>
    <property type="match status" value="5"/>
</dbReference>